<dbReference type="GO" id="GO:0005783">
    <property type="term" value="C:endoplasmic reticulum"/>
    <property type="evidence" value="ECO:0007669"/>
    <property type="project" value="TreeGrafter"/>
</dbReference>
<feature type="coiled-coil region" evidence="3">
    <location>
        <begin position="81"/>
        <end position="137"/>
    </location>
</feature>
<evidence type="ECO:0008006" key="7">
    <source>
        <dbReference type="Google" id="ProtNLM"/>
    </source>
</evidence>
<organism evidence="4 6">
    <name type="scientific">Nitzschia inconspicua</name>
    <dbReference type="NCBI Taxonomy" id="303405"/>
    <lineage>
        <taxon>Eukaryota</taxon>
        <taxon>Sar</taxon>
        <taxon>Stramenopiles</taxon>
        <taxon>Ochrophyta</taxon>
        <taxon>Bacillariophyta</taxon>
        <taxon>Bacillariophyceae</taxon>
        <taxon>Bacillariophycidae</taxon>
        <taxon>Bacillariales</taxon>
        <taxon>Bacillariaceae</taxon>
        <taxon>Nitzschia</taxon>
    </lineage>
</organism>
<accession>A0A9K3PEA4</accession>
<evidence type="ECO:0000256" key="2">
    <source>
        <dbReference type="ARBA" id="ARBA00022729"/>
    </source>
</evidence>
<comment type="similarity">
    <text evidence="1">Belongs to the protein disulfide isomerase family.</text>
</comment>
<reference evidence="4" key="1">
    <citation type="journal article" date="2021" name="Sci. Rep.">
        <title>Diploid genomic architecture of Nitzschia inconspicua, an elite biomass production diatom.</title>
        <authorList>
            <person name="Oliver A."/>
            <person name="Podell S."/>
            <person name="Pinowska A."/>
            <person name="Traller J.C."/>
            <person name="Smith S.R."/>
            <person name="McClure R."/>
            <person name="Beliaev A."/>
            <person name="Bohutskyi P."/>
            <person name="Hill E.A."/>
            <person name="Rabines A."/>
            <person name="Zheng H."/>
            <person name="Allen L.Z."/>
            <person name="Kuo A."/>
            <person name="Grigoriev I.V."/>
            <person name="Allen A.E."/>
            <person name="Hazlebeck D."/>
            <person name="Allen E.E."/>
        </authorList>
    </citation>
    <scope>NUCLEOTIDE SEQUENCE</scope>
    <source>
        <strain evidence="4">Hildebrandi</strain>
    </source>
</reference>
<dbReference type="PANTHER" id="PTHR45672">
    <property type="entry name" value="PROTEIN DISULFIDE-ISOMERASE C17H9.14C-RELATED"/>
    <property type="match status" value="1"/>
</dbReference>
<dbReference type="GO" id="GO:0003756">
    <property type="term" value="F:protein disulfide isomerase activity"/>
    <property type="evidence" value="ECO:0007669"/>
    <property type="project" value="TreeGrafter"/>
</dbReference>
<keyword evidence="2" id="KW-0732">Signal</keyword>
<sequence>MDAFADSKTALVADVDCTTEGKPLCDANGVRGYPTIKWGDPSSLEDYQGGRDFDSLKKFADENLKPICSPSNIDLCDDEKKSEIEKFLALAEDELEKLISEKEKLMEEAEEAFKNGVTELQETYQKLQAEKEKTLDDIKKSGLGLMKACKAAKVKKGSDEL</sequence>
<proteinExistence type="inferred from homology"/>
<dbReference type="EMBL" id="JAGRRH010000023">
    <property type="protein sequence ID" value="KAG7344293.1"/>
    <property type="molecule type" value="Genomic_DNA"/>
</dbReference>
<name>A0A9K3PEA4_9STRA</name>
<dbReference type="AlphaFoldDB" id="A0A9K3PEA4"/>
<keyword evidence="3" id="KW-0175">Coiled coil</keyword>
<evidence type="ECO:0000313" key="6">
    <source>
        <dbReference type="Proteomes" id="UP000693970"/>
    </source>
</evidence>
<protein>
    <recommendedName>
        <fullName evidence="7">Thioredoxin domain-containing protein</fullName>
    </recommendedName>
</protein>
<comment type="caution">
    <text evidence="4">The sequence shown here is derived from an EMBL/GenBank/DDBJ whole genome shotgun (WGS) entry which is preliminary data.</text>
</comment>
<evidence type="ECO:0000313" key="5">
    <source>
        <dbReference type="EMBL" id="KAG7370834.1"/>
    </source>
</evidence>
<dbReference type="Proteomes" id="UP000693970">
    <property type="component" value="Unassembled WGS sequence"/>
</dbReference>
<dbReference type="InterPro" id="IPR051063">
    <property type="entry name" value="PDI"/>
</dbReference>
<evidence type="ECO:0000256" key="1">
    <source>
        <dbReference type="ARBA" id="ARBA00006347"/>
    </source>
</evidence>
<reference evidence="4" key="2">
    <citation type="submission" date="2021-04" db="EMBL/GenBank/DDBJ databases">
        <authorList>
            <person name="Podell S."/>
        </authorList>
    </citation>
    <scope>NUCLEOTIDE SEQUENCE</scope>
    <source>
        <strain evidence="4">Hildebrandi</strain>
    </source>
</reference>
<dbReference type="PANTHER" id="PTHR45672:SF3">
    <property type="entry name" value="THIOREDOXIN DOMAIN-CONTAINING PROTEIN 5"/>
    <property type="match status" value="1"/>
</dbReference>
<keyword evidence="6" id="KW-1185">Reference proteome</keyword>
<gene>
    <name evidence="5" type="ORF">IV203_019404</name>
    <name evidence="4" type="ORF">IV203_022301</name>
</gene>
<dbReference type="OrthoDB" id="72053at2759"/>
<evidence type="ECO:0000256" key="3">
    <source>
        <dbReference type="SAM" id="Coils"/>
    </source>
</evidence>
<evidence type="ECO:0000313" key="4">
    <source>
        <dbReference type="EMBL" id="KAG7344293.1"/>
    </source>
</evidence>
<dbReference type="EMBL" id="JAGRRH010000004">
    <property type="protein sequence ID" value="KAG7370834.1"/>
    <property type="molecule type" value="Genomic_DNA"/>
</dbReference>
<dbReference type="GO" id="GO:0006457">
    <property type="term" value="P:protein folding"/>
    <property type="evidence" value="ECO:0007669"/>
    <property type="project" value="TreeGrafter"/>
</dbReference>